<dbReference type="InterPro" id="IPR044666">
    <property type="entry name" value="Cyclophilin_A-like"/>
</dbReference>
<feature type="compositionally biased region" description="Basic and acidic residues" evidence="7">
    <location>
        <begin position="124"/>
        <end position="134"/>
    </location>
</feature>
<dbReference type="Gene3D" id="2.40.100.10">
    <property type="entry name" value="Cyclophilin-like"/>
    <property type="match status" value="2"/>
</dbReference>
<sequence>MLGKMTMVPNFLCTLNSTPDVQNKHTIFGKVTAENIYNMLKLEAALVDENDGLLYPPRLLKTIILNSQFSDIILRIIVQECKGAKDSSEIKTAGGKNFNLLTFGEEAEKDVEKSVVLNKKFSGEGKSAHNHLSDSRLSSQPAVEPSRLAIKKTRKAAAIRKNYGQKKLQRHVKISYNSFQLCMGGYWDDTIFHRIIKRFIAQGGDPTGTGEGGKISGEPFKDDFRTRLRFCRQDLIAVANAGEDDIGSQLEIKERIKNKLKDAKKEPKKVESYKIDDVEDDKDIKENE</sequence>
<keyword evidence="3" id="KW-0539">Nucleus</keyword>
<feature type="domain" description="PPIase cyclophilin-type" evidence="8">
    <location>
        <begin position="177"/>
        <end position="288"/>
    </location>
</feature>
<evidence type="ECO:0000256" key="7">
    <source>
        <dbReference type="SAM" id="MobiDB-lite"/>
    </source>
</evidence>
<dbReference type="EMBL" id="KQ760603">
    <property type="protein sequence ID" value="OAD59747.1"/>
    <property type="molecule type" value="Genomic_DNA"/>
</dbReference>
<dbReference type="PANTHER" id="PTHR45625">
    <property type="entry name" value="PEPTIDYL-PROLYL CIS-TRANS ISOMERASE-RELATED"/>
    <property type="match status" value="1"/>
</dbReference>
<organism evidence="9 10">
    <name type="scientific">Eufriesea mexicana</name>
    <dbReference type="NCBI Taxonomy" id="516756"/>
    <lineage>
        <taxon>Eukaryota</taxon>
        <taxon>Metazoa</taxon>
        <taxon>Ecdysozoa</taxon>
        <taxon>Arthropoda</taxon>
        <taxon>Hexapoda</taxon>
        <taxon>Insecta</taxon>
        <taxon>Pterygota</taxon>
        <taxon>Neoptera</taxon>
        <taxon>Endopterygota</taxon>
        <taxon>Hymenoptera</taxon>
        <taxon>Apocrita</taxon>
        <taxon>Aculeata</taxon>
        <taxon>Apoidea</taxon>
        <taxon>Anthophila</taxon>
        <taxon>Apidae</taxon>
        <taxon>Eufriesea</taxon>
    </lineage>
</organism>
<name>A0A310SER0_9HYME</name>
<dbReference type="Pfam" id="PF00160">
    <property type="entry name" value="Pro_isomerase"/>
    <property type="match status" value="1"/>
</dbReference>
<evidence type="ECO:0000313" key="10">
    <source>
        <dbReference type="Proteomes" id="UP000250275"/>
    </source>
</evidence>
<evidence type="ECO:0000256" key="6">
    <source>
        <dbReference type="ARBA" id="ARBA00046368"/>
    </source>
</evidence>
<evidence type="ECO:0000256" key="4">
    <source>
        <dbReference type="ARBA" id="ARBA00040027"/>
    </source>
</evidence>
<dbReference type="InterPro" id="IPR002130">
    <property type="entry name" value="Cyclophilin-type_PPIase_dom"/>
</dbReference>
<feature type="region of interest" description="Disordered" evidence="7">
    <location>
        <begin position="261"/>
        <end position="288"/>
    </location>
</feature>
<dbReference type="PROSITE" id="PS50072">
    <property type="entry name" value="CSA_PPIASE_2"/>
    <property type="match status" value="1"/>
</dbReference>
<gene>
    <name evidence="9" type="ORF">WN48_08217</name>
</gene>
<comment type="subunit">
    <text evidence="6">Part of the activated spliceosome B/catalytic step 1 spliceosome, one of the forms of the spliceosome which has a well-formed active site but still cannot catalyze the branching reaction and is composed at least of 52 proteins, the U2, U5 and U6 snRNAs and the pre-mRNA. Recruited during early steps of activated spliceosome B maturation, it is probably one of the first proteins released from this complex as he matures to the spliceosome C complex. Component of the minor spliceosome, which splices U12-type introns.</text>
</comment>
<dbReference type="GO" id="GO:0003755">
    <property type="term" value="F:peptidyl-prolyl cis-trans isomerase activity"/>
    <property type="evidence" value="ECO:0007669"/>
    <property type="project" value="InterPro"/>
</dbReference>
<dbReference type="SUPFAM" id="SSF50891">
    <property type="entry name" value="Cyclophilin-like"/>
    <property type="match status" value="2"/>
</dbReference>
<evidence type="ECO:0000313" key="9">
    <source>
        <dbReference type="EMBL" id="OAD59747.1"/>
    </source>
</evidence>
<evidence type="ECO:0000256" key="1">
    <source>
        <dbReference type="ARBA" id="ARBA00004123"/>
    </source>
</evidence>
<evidence type="ECO:0000256" key="5">
    <source>
        <dbReference type="ARBA" id="ARBA00042090"/>
    </source>
</evidence>
<evidence type="ECO:0000256" key="3">
    <source>
        <dbReference type="ARBA" id="ARBA00023242"/>
    </source>
</evidence>
<comment type="similarity">
    <text evidence="2">Belongs to the cyclophilin-type PPIase family.</text>
</comment>
<reference evidence="9 10" key="1">
    <citation type="submission" date="2015-07" db="EMBL/GenBank/DDBJ databases">
        <title>The genome of Eufriesea mexicana.</title>
        <authorList>
            <person name="Pan H."/>
            <person name="Kapheim K."/>
        </authorList>
    </citation>
    <scope>NUCLEOTIDE SEQUENCE [LARGE SCALE GENOMIC DNA]</scope>
    <source>
        <strain evidence="9">0111107269</strain>
        <tissue evidence="9">Whole body</tissue>
    </source>
</reference>
<dbReference type="PANTHER" id="PTHR45625:SF6">
    <property type="entry name" value="SPLICEOSOME-ASSOCIATED PROTEIN CWC27 HOMOLOG"/>
    <property type="match status" value="1"/>
</dbReference>
<evidence type="ECO:0000259" key="8">
    <source>
        <dbReference type="PROSITE" id="PS50072"/>
    </source>
</evidence>
<dbReference type="GO" id="GO:0071013">
    <property type="term" value="C:catalytic step 2 spliceosome"/>
    <property type="evidence" value="ECO:0007669"/>
    <property type="project" value="TreeGrafter"/>
</dbReference>
<evidence type="ECO:0000256" key="2">
    <source>
        <dbReference type="ARBA" id="ARBA00007365"/>
    </source>
</evidence>
<proteinExistence type="inferred from homology"/>
<protein>
    <recommendedName>
        <fullName evidence="4">Spliceosome-associated protein CWC27 homolog</fullName>
    </recommendedName>
    <alternativeName>
        <fullName evidence="5">Probable inactive peptidyl-prolyl cis-trans isomerase CWC27 homolog</fullName>
    </alternativeName>
</protein>
<dbReference type="AlphaFoldDB" id="A0A310SER0"/>
<keyword evidence="9" id="KW-0413">Isomerase</keyword>
<comment type="subcellular location">
    <subcellularLocation>
        <location evidence="1">Nucleus</location>
    </subcellularLocation>
</comment>
<keyword evidence="10" id="KW-1185">Reference proteome</keyword>
<dbReference type="InterPro" id="IPR029000">
    <property type="entry name" value="Cyclophilin-like_dom_sf"/>
</dbReference>
<dbReference type="Proteomes" id="UP000250275">
    <property type="component" value="Unassembled WGS sequence"/>
</dbReference>
<accession>A0A310SER0</accession>
<feature type="region of interest" description="Disordered" evidence="7">
    <location>
        <begin position="124"/>
        <end position="144"/>
    </location>
</feature>